<dbReference type="KEGG" id="sphk:SKP52_00350"/>
<protein>
    <recommendedName>
        <fullName evidence="4">Secreted protein</fullName>
    </recommendedName>
</protein>
<dbReference type="EMBL" id="CP009122">
    <property type="protein sequence ID" value="AJA07020.1"/>
    <property type="molecule type" value="Genomic_DNA"/>
</dbReference>
<keyword evidence="3" id="KW-1185">Reference proteome</keyword>
<name>A0A0A7PAK8_9SPHN</name>
<evidence type="ECO:0000313" key="3">
    <source>
        <dbReference type="Proteomes" id="UP000030907"/>
    </source>
</evidence>
<feature type="signal peptide" evidence="1">
    <location>
        <begin position="1"/>
        <end position="23"/>
    </location>
</feature>
<evidence type="ECO:0000256" key="1">
    <source>
        <dbReference type="SAM" id="SignalP"/>
    </source>
</evidence>
<sequence length="167" mass="17712">MRREIILSAAAIAALLWSGRSTAPRVHDTSADDRIILVDVFTSVEDCAAASGLGHAVCVTGDRAARAKHGRSGPKFNTRALCEARFGTDGCVTERAGSGRVMPRPAGFLLCSVGPRGCRTPIYAPVYRTVTGAQFTVTGEGNIRRLSAYGGRYRISRVTANRTDIGA</sequence>
<dbReference type="OrthoDB" id="8160435at2"/>
<feature type="chain" id="PRO_5002042183" description="Secreted protein" evidence="1">
    <location>
        <begin position="24"/>
        <end position="167"/>
    </location>
</feature>
<dbReference type="InterPro" id="IPR009576">
    <property type="entry name" value="Biofilm_formation_YgiB"/>
</dbReference>
<gene>
    <name evidence="2" type="ORF">SKP52_00350</name>
</gene>
<reference evidence="2 3" key="1">
    <citation type="journal article" date="2015" name="Int. J. Syst. Evol. Microbiol.">
        <title>Description of Sphingopyxis fribergensis sp. nov. - a soil bacterium with the ability to degrade styrene and phenylacetic acid.</title>
        <authorList>
            <person name="Oelschlagel M."/>
            <person name="Ruckert C."/>
            <person name="Kalinowski J."/>
            <person name="Schmidt G."/>
            <person name="Schlomann M."/>
            <person name="Tischler D."/>
        </authorList>
    </citation>
    <scope>NUCLEOTIDE SEQUENCE [LARGE SCALE GENOMIC DNA]</scope>
    <source>
        <strain evidence="2 3">Kp5.2</strain>
    </source>
</reference>
<evidence type="ECO:0000313" key="2">
    <source>
        <dbReference type="EMBL" id="AJA07020.1"/>
    </source>
</evidence>
<evidence type="ECO:0008006" key="4">
    <source>
        <dbReference type="Google" id="ProtNLM"/>
    </source>
</evidence>
<dbReference type="AlphaFoldDB" id="A0A0A7PAK8"/>
<dbReference type="HOGENOM" id="CLU_1593489_0_0_5"/>
<dbReference type="Proteomes" id="UP000030907">
    <property type="component" value="Chromosome"/>
</dbReference>
<proteinExistence type="predicted"/>
<keyword evidence="1" id="KW-0732">Signal</keyword>
<dbReference type="Pfam" id="PF06693">
    <property type="entry name" value="DUF1190"/>
    <property type="match status" value="1"/>
</dbReference>
<dbReference type="RefSeq" id="WP_039570445.1">
    <property type="nucleotide sequence ID" value="NZ_CP009122.1"/>
</dbReference>
<accession>A0A0A7PAK8</accession>
<organism evidence="2 3">
    <name type="scientific">Sphingopyxis fribergensis</name>
    <dbReference type="NCBI Taxonomy" id="1515612"/>
    <lineage>
        <taxon>Bacteria</taxon>
        <taxon>Pseudomonadati</taxon>
        <taxon>Pseudomonadota</taxon>
        <taxon>Alphaproteobacteria</taxon>
        <taxon>Sphingomonadales</taxon>
        <taxon>Sphingomonadaceae</taxon>
        <taxon>Sphingopyxis</taxon>
    </lineage>
</organism>